<dbReference type="InterPro" id="IPR045861">
    <property type="entry name" value="CorA_cytoplasmic_dom"/>
</dbReference>
<protein>
    <submittedName>
        <fullName evidence="2">Uncharacterized protein</fullName>
    </submittedName>
</protein>
<reference evidence="2 3" key="2">
    <citation type="submission" date="2020-03" db="EMBL/GenBank/DDBJ databases">
        <authorList>
            <person name="Ichikawa N."/>
            <person name="Kimura A."/>
            <person name="Kitahashi Y."/>
            <person name="Uohara A."/>
        </authorList>
    </citation>
    <scope>NUCLEOTIDE SEQUENCE [LARGE SCALE GENOMIC DNA]</scope>
    <source>
        <strain evidence="2 3">NBRC 108639</strain>
    </source>
</reference>
<accession>A0A6V8KIK4</accession>
<keyword evidence="3" id="KW-1185">Reference proteome</keyword>
<feature type="region of interest" description="Disordered" evidence="1">
    <location>
        <begin position="92"/>
        <end position="191"/>
    </location>
</feature>
<sequence length="191" mass="20262">MWVDTPSCDPTAAKVLSDVFGFHPMAVADCGERNRVPKVHAYTDHVFVVLHAPERGDRGHVHYLELDQFVGQNYAVTAHGPLNTAVAPQAALGDRRGAGPDPVGAAAPAHPLRPLARDRLRADPQPRGVHRGSHHRRVAAGAARHRRQRRSPPEATSVKTASIFAAGSSRSRSCAASPASGPTSWATSGST</sequence>
<evidence type="ECO:0000313" key="2">
    <source>
        <dbReference type="EMBL" id="GFJ81949.1"/>
    </source>
</evidence>
<evidence type="ECO:0000256" key="1">
    <source>
        <dbReference type="SAM" id="MobiDB-lite"/>
    </source>
</evidence>
<feature type="compositionally biased region" description="Low complexity" evidence="1">
    <location>
        <begin position="165"/>
        <end position="182"/>
    </location>
</feature>
<feature type="compositionally biased region" description="Low complexity" evidence="1">
    <location>
        <begin position="99"/>
        <end position="114"/>
    </location>
</feature>
<feature type="compositionally biased region" description="Basic residues" evidence="1">
    <location>
        <begin position="128"/>
        <end position="150"/>
    </location>
</feature>
<dbReference type="InterPro" id="IPR002523">
    <property type="entry name" value="MgTranspt_CorA/ZnTranspt_ZntB"/>
</dbReference>
<comment type="caution">
    <text evidence="2">The sequence shown here is derived from an EMBL/GenBank/DDBJ whole genome shotgun (WGS) entry which is preliminary data.</text>
</comment>
<organism evidence="2 3">
    <name type="scientific">Phytohabitans houttuyneae</name>
    <dbReference type="NCBI Taxonomy" id="1076126"/>
    <lineage>
        <taxon>Bacteria</taxon>
        <taxon>Bacillati</taxon>
        <taxon>Actinomycetota</taxon>
        <taxon>Actinomycetes</taxon>
        <taxon>Micromonosporales</taxon>
        <taxon>Micromonosporaceae</taxon>
    </lineage>
</organism>
<dbReference type="AlphaFoldDB" id="A0A6V8KIK4"/>
<dbReference type="Gene3D" id="3.30.460.20">
    <property type="entry name" value="CorA soluble domain-like"/>
    <property type="match status" value="1"/>
</dbReference>
<dbReference type="Proteomes" id="UP000482800">
    <property type="component" value="Unassembled WGS sequence"/>
</dbReference>
<dbReference type="GO" id="GO:0046873">
    <property type="term" value="F:metal ion transmembrane transporter activity"/>
    <property type="evidence" value="ECO:0007669"/>
    <property type="project" value="InterPro"/>
</dbReference>
<proteinExistence type="predicted"/>
<dbReference type="GO" id="GO:0016020">
    <property type="term" value="C:membrane"/>
    <property type="evidence" value="ECO:0007669"/>
    <property type="project" value="InterPro"/>
</dbReference>
<evidence type="ECO:0000313" key="3">
    <source>
        <dbReference type="Proteomes" id="UP000482800"/>
    </source>
</evidence>
<dbReference type="SUPFAM" id="SSF143865">
    <property type="entry name" value="CorA soluble domain-like"/>
    <property type="match status" value="1"/>
</dbReference>
<feature type="compositionally biased region" description="Basic and acidic residues" evidence="1">
    <location>
        <begin position="115"/>
        <end position="124"/>
    </location>
</feature>
<dbReference type="RefSeq" id="WP_218579259.1">
    <property type="nucleotide sequence ID" value="NZ_BAABGO010000042.1"/>
</dbReference>
<reference evidence="2 3" key="1">
    <citation type="submission" date="2020-03" db="EMBL/GenBank/DDBJ databases">
        <title>Whole genome shotgun sequence of Phytohabitans houttuyneae NBRC 108639.</title>
        <authorList>
            <person name="Komaki H."/>
            <person name="Tamura T."/>
        </authorList>
    </citation>
    <scope>NUCLEOTIDE SEQUENCE [LARGE SCALE GENOMIC DNA]</scope>
    <source>
        <strain evidence="2 3">NBRC 108639</strain>
    </source>
</reference>
<dbReference type="EMBL" id="BLPF01000002">
    <property type="protein sequence ID" value="GFJ81949.1"/>
    <property type="molecule type" value="Genomic_DNA"/>
</dbReference>
<name>A0A6V8KIK4_9ACTN</name>
<dbReference type="Pfam" id="PF01544">
    <property type="entry name" value="CorA"/>
    <property type="match status" value="1"/>
</dbReference>
<gene>
    <name evidence="2" type="ORF">Phou_061290</name>
</gene>